<comment type="caution">
    <text evidence="1">The sequence shown here is derived from an EMBL/GenBank/DDBJ whole genome shotgun (WGS) entry which is preliminary data.</text>
</comment>
<evidence type="ECO:0000313" key="1">
    <source>
        <dbReference type="EMBL" id="GAA1794027.1"/>
    </source>
</evidence>
<sequence length="78" mass="7839">MSGLMGFVATVVFTDRPGPGTLVPLIGAAVLAAAASRGAPAVALAGRAMVTAVAAVATDRDAKIAAWRDRRWDTESSG</sequence>
<gene>
    <name evidence="1" type="ORF">GCM10009682_14820</name>
</gene>
<keyword evidence="2" id="KW-1185">Reference proteome</keyword>
<dbReference type="EMBL" id="BAAALT010000035">
    <property type="protein sequence ID" value="GAA1794027.1"/>
    <property type="molecule type" value="Genomic_DNA"/>
</dbReference>
<organism evidence="1 2">
    <name type="scientific">Luedemannella flava</name>
    <dbReference type="NCBI Taxonomy" id="349316"/>
    <lineage>
        <taxon>Bacteria</taxon>
        <taxon>Bacillati</taxon>
        <taxon>Actinomycetota</taxon>
        <taxon>Actinomycetes</taxon>
        <taxon>Micromonosporales</taxon>
        <taxon>Micromonosporaceae</taxon>
        <taxon>Luedemannella</taxon>
    </lineage>
</organism>
<accession>A0ABN2LNL2</accession>
<name>A0ABN2LNL2_9ACTN</name>
<protein>
    <submittedName>
        <fullName evidence="1">Uncharacterized protein</fullName>
    </submittedName>
</protein>
<dbReference type="Proteomes" id="UP001500218">
    <property type="component" value="Unassembled WGS sequence"/>
</dbReference>
<reference evidence="1 2" key="1">
    <citation type="journal article" date="2019" name="Int. J. Syst. Evol. Microbiol.">
        <title>The Global Catalogue of Microorganisms (GCM) 10K type strain sequencing project: providing services to taxonomists for standard genome sequencing and annotation.</title>
        <authorList>
            <consortium name="The Broad Institute Genomics Platform"/>
            <consortium name="The Broad Institute Genome Sequencing Center for Infectious Disease"/>
            <person name="Wu L."/>
            <person name="Ma J."/>
        </authorList>
    </citation>
    <scope>NUCLEOTIDE SEQUENCE [LARGE SCALE GENOMIC DNA]</scope>
    <source>
        <strain evidence="1 2">JCM 13250</strain>
    </source>
</reference>
<proteinExistence type="predicted"/>
<evidence type="ECO:0000313" key="2">
    <source>
        <dbReference type="Proteomes" id="UP001500218"/>
    </source>
</evidence>